<organism evidence="10 11">
    <name type="scientific">Diaporthe australafricana</name>
    <dbReference type="NCBI Taxonomy" id="127596"/>
    <lineage>
        <taxon>Eukaryota</taxon>
        <taxon>Fungi</taxon>
        <taxon>Dikarya</taxon>
        <taxon>Ascomycota</taxon>
        <taxon>Pezizomycotina</taxon>
        <taxon>Sordariomycetes</taxon>
        <taxon>Sordariomycetidae</taxon>
        <taxon>Diaporthales</taxon>
        <taxon>Diaporthaceae</taxon>
        <taxon>Diaporthe</taxon>
    </lineage>
</organism>
<dbReference type="Pfam" id="PF07717">
    <property type="entry name" value="OB_NTP_bind"/>
    <property type="match status" value="1"/>
</dbReference>
<dbReference type="InterPro" id="IPR011545">
    <property type="entry name" value="DEAD/DEAH_box_helicase_dom"/>
</dbReference>
<evidence type="ECO:0000256" key="6">
    <source>
        <dbReference type="ARBA" id="ARBA00022884"/>
    </source>
</evidence>
<evidence type="ECO:0000313" key="10">
    <source>
        <dbReference type="EMBL" id="KAL1847087.1"/>
    </source>
</evidence>
<dbReference type="SMART" id="SM00847">
    <property type="entry name" value="HA2"/>
    <property type="match status" value="1"/>
</dbReference>
<keyword evidence="5" id="KW-0067">ATP-binding</keyword>
<dbReference type="InterPro" id="IPR007502">
    <property type="entry name" value="Helicase-assoc_dom"/>
</dbReference>
<dbReference type="InterPro" id="IPR027417">
    <property type="entry name" value="P-loop_NTPase"/>
</dbReference>
<evidence type="ECO:0000256" key="3">
    <source>
        <dbReference type="ARBA" id="ARBA00022801"/>
    </source>
</evidence>
<dbReference type="EMBL" id="JAWRVE010000251">
    <property type="protein sequence ID" value="KAL1847087.1"/>
    <property type="molecule type" value="Genomic_DNA"/>
</dbReference>
<dbReference type="InterPro" id="IPR002464">
    <property type="entry name" value="DNA/RNA_helicase_DEAH_CS"/>
</dbReference>
<feature type="compositionally biased region" description="Basic and acidic residues" evidence="7">
    <location>
        <begin position="1352"/>
        <end position="1370"/>
    </location>
</feature>
<dbReference type="Pfam" id="PF21010">
    <property type="entry name" value="HA2_C"/>
    <property type="match status" value="1"/>
</dbReference>
<feature type="region of interest" description="Disordered" evidence="7">
    <location>
        <begin position="1352"/>
        <end position="1488"/>
    </location>
</feature>
<dbReference type="EC" id="3.6.4.13" evidence="1"/>
<feature type="compositionally biased region" description="Basic and acidic residues" evidence="7">
    <location>
        <begin position="1446"/>
        <end position="1455"/>
    </location>
</feature>
<evidence type="ECO:0000259" key="8">
    <source>
        <dbReference type="PROSITE" id="PS51192"/>
    </source>
</evidence>
<dbReference type="InterPro" id="IPR014001">
    <property type="entry name" value="Helicase_ATP-bd"/>
</dbReference>
<keyword evidence="4" id="KW-0347">Helicase</keyword>
<dbReference type="Pfam" id="PF04408">
    <property type="entry name" value="WHD_HA2"/>
    <property type="match status" value="1"/>
</dbReference>
<dbReference type="Pfam" id="PF00271">
    <property type="entry name" value="Helicase_C"/>
    <property type="match status" value="1"/>
</dbReference>
<feature type="compositionally biased region" description="Basic and acidic residues" evidence="7">
    <location>
        <begin position="110"/>
        <end position="119"/>
    </location>
</feature>
<feature type="compositionally biased region" description="Polar residues" evidence="7">
    <location>
        <begin position="1479"/>
        <end position="1488"/>
    </location>
</feature>
<keyword evidence="6" id="KW-0694">RNA-binding</keyword>
<dbReference type="PANTHER" id="PTHR18934">
    <property type="entry name" value="ATP-DEPENDENT RNA HELICASE"/>
    <property type="match status" value="1"/>
</dbReference>
<dbReference type="Proteomes" id="UP001583177">
    <property type="component" value="Unassembled WGS sequence"/>
</dbReference>
<name>A0ABR3VWW3_9PEZI</name>
<evidence type="ECO:0000313" key="11">
    <source>
        <dbReference type="Proteomes" id="UP001583177"/>
    </source>
</evidence>
<feature type="domain" description="Helicase ATP-binding" evidence="8">
    <location>
        <begin position="525"/>
        <end position="700"/>
    </location>
</feature>
<feature type="compositionally biased region" description="Basic and acidic residues" evidence="7">
    <location>
        <begin position="1385"/>
        <end position="1403"/>
    </location>
</feature>
<evidence type="ECO:0000256" key="2">
    <source>
        <dbReference type="ARBA" id="ARBA00022741"/>
    </source>
</evidence>
<dbReference type="Pfam" id="PF00270">
    <property type="entry name" value="DEAD"/>
    <property type="match status" value="1"/>
</dbReference>
<evidence type="ECO:0000256" key="1">
    <source>
        <dbReference type="ARBA" id="ARBA00012552"/>
    </source>
</evidence>
<reference evidence="10 11" key="1">
    <citation type="journal article" date="2024" name="IMA Fungus">
        <title>IMA Genome - F19 : A genome assembly and annotation guide to empower mycologists, including annotated draft genome sequences of Ceratocystis pirilliformis, Diaporthe australafricana, Fusarium ophioides, Paecilomyces lecythidis, and Sporothrix stenoceras.</title>
        <authorList>
            <person name="Aylward J."/>
            <person name="Wilson A.M."/>
            <person name="Visagie C.M."/>
            <person name="Spraker J."/>
            <person name="Barnes I."/>
            <person name="Buitendag C."/>
            <person name="Ceriani C."/>
            <person name="Del Mar Angel L."/>
            <person name="du Plessis D."/>
            <person name="Fuchs T."/>
            <person name="Gasser K."/>
            <person name="Kramer D."/>
            <person name="Li W."/>
            <person name="Munsamy K."/>
            <person name="Piso A."/>
            <person name="Price J.L."/>
            <person name="Sonnekus B."/>
            <person name="Thomas C."/>
            <person name="van der Nest A."/>
            <person name="van Dijk A."/>
            <person name="van Heerden A."/>
            <person name="van Vuuren N."/>
            <person name="Yilmaz N."/>
            <person name="Duong T.A."/>
            <person name="van der Merwe N.A."/>
            <person name="Wingfield M.J."/>
            <person name="Wingfield B.D."/>
        </authorList>
    </citation>
    <scope>NUCLEOTIDE SEQUENCE [LARGE SCALE GENOMIC DNA]</scope>
    <source>
        <strain evidence="10 11">CMW 18300</strain>
    </source>
</reference>
<dbReference type="PROSITE" id="PS00690">
    <property type="entry name" value="DEAH_ATP_HELICASE"/>
    <property type="match status" value="1"/>
</dbReference>
<sequence>MRWPLVSASRALVTVRSPGSCPLRHFHRLRLEGDLSRRHSASGAFSTSNSISSQYLKPWSKGRGARRSQSPRSVAGESDRRRNTFVEAPAVSSKPVHNPDRARRAAKTKVSREDQRNQLEDGDLELGAKRLQKTTRLPTIKELPSMPKDALDKPANAVNFALGILGGAHSLLEDQKIHPESQKYFRRTYITIQLPGYEELVAAGDGLTRAKAKHAANLHALAKMHDLGLLSRAWPTLTKITAQEAKDGKDGILDVYNYAALYGCIPQVSIRLRGRYYNISVDMPEHDIKTMIRIKGDIASAEAAAAREFKKQAELYHLNKGTDAVIVRNSNALNTNNATEFLIFCRDMGEKLGTFDVKTIRTKEGVWVGNPVFEGLELSPEVTIMTKSKVNTVTIANLVGALSITKQKPQLLEDFTKALRAGNGSYIAKHKPRDVVLSQEVLQEMTALEAFKRRLRPKEARSPAHRSEEVARHIRPRRILAPAQLAEKSARMQEKLEDYQSNTDLESLRRTRSELPMSQYASRVRQIVQDNVYCVIIGATGSGKTTQVPQILLDEAIESGAGASCNVVCTQPRRIAATSVARRVADERAEKLGDTVGYHVRFDAKLPRPSGSILYCTTGILLQQLQHAPDEVLDHVSHLVIDEVHERDIIIDFLLITLKQTMAARAAHGKKLPRIVLMSATIDAELFSAYFKNSLPSATSVDCPTLSVPGRAFPVKEYYLENVLGEMTKKYGEHGLGMLELDKDTRLYLNAEKSGMDGAASDADVSPSTESVIDWKNQGASARAEDASTENKDDALMPLGLVATTIAHITKTSENGAILVFLPGLDEIVKLDEMLRVQSPLGVDFNDTTRFQITMLHSSIQDSQKTVFDPLPSGCRKVILSTNIAETSVTIPDVQFVVDTGKSREKRYDQTRRITQLQCTWVSKSNAKQRAGRAGRVQDGVYYALFSRSRRESMRAVGLPELLRSDLQETCLDVKIQAFKMPVGEFLAGAMEPPPPSAVDIALQNLTALGALTEDEKLTPLGRLLASLPVHPTLGKMIVLGIIFRCLDPMIILGAAAHERSLFIAPLALRREVDAIKRDFAGSSNSDHITLLRAFDKARQAKARGPSEAYRVFGANYIHAGAFKSIDWTAREIEDILRKAGLIRSPKVAETSTVLQYGGRELNQNSSSEPVIKAMLLAGLYPNFAAKTGKGFFRTSNEKHITVHPSSVTNGTAESTKLLTFNDLSLSNDGRRMRLRDTSPITPLTALLFGGQLDHRGPILEMDRWLPMYIKASEAGAQADAQYSDRPAALQVYSLRRTLDTVLASAFDDLAMQTPLDNDRLRGELACRLTRVLNLEAGLPVPDIADQRREFYSSARQDDRRSNDSHRDSVARSSGPISRQGFVQPDHHRQDGQRSLGPRRDSATRSSGLDSRQGFVRPDHHRQHSARFGGSPAMKSNSGHSAARRGPSETREPGRNSKSGHATGRHGPPGIREAIRRGQSASESNHAW</sequence>
<dbReference type="Gene3D" id="1.20.120.1080">
    <property type="match status" value="1"/>
</dbReference>
<dbReference type="InterPro" id="IPR048333">
    <property type="entry name" value="HA2_WH"/>
</dbReference>
<dbReference type="InterPro" id="IPR011709">
    <property type="entry name" value="DEAD-box_helicase_OB_fold"/>
</dbReference>
<dbReference type="SMART" id="SM00490">
    <property type="entry name" value="HELICc"/>
    <property type="match status" value="1"/>
</dbReference>
<dbReference type="PROSITE" id="PS51192">
    <property type="entry name" value="HELICASE_ATP_BIND_1"/>
    <property type="match status" value="1"/>
</dbReference>
<protein>
    <recommendedName>
        <fullName evidence="1">RNA helicase</fullName>
        <ecNumber evidence="1">3.6.4.13</ecNumber>
    </recommendedName>
</protein>
<dbReference type="PROSITE" id="PS51194">
    <property type="entry name" value="HELICASE_CTER"/>
    <property type="match status" value="1"/>
</dbReference>
<evidence type="ECO:0000256" key="5">
    <source>
        <dbReference type="ARBA" id="ARBA00022840"/>
    </source>
</evidence>
<dbReference type="CDD" id="cd18791">
    <property type="entry name" value="SF2_C_RHA"/>
    <property type="match status" value="1"/>
</dbReference>
<dbReference type="SUPFAM" id="SSF52540">
    <property type="entry name" value="P-loop containing nucleoside triphosphate hydrolases"/>
    <property type="match status" value="1"/>
</dbReference>
<gene>
    <name evidence="10" type="ORF">Daus18300_014057</name>
</gene>
<evidence type="ECO:0000259" key="9">
    <source>
        <dbReference type="PROSITE" id="PS51194"/>
    </source>
</evidence>
<feature type="region of interest" description="Disordered" evidence="7">
    <location>
        <begin position="54"/>
        <end position="122"/>
    </location>
</feature>
<keyword evidence="3" id="KW-0378">Hydrolase</keyword>
<comment type="caution">
    <text evidence="10">The sequence shown here is derived from an EMBL/GenBank/DDBJ whole genome shotgun (WGS) entry which is preliminary data.</text>
</comment>
<dbReference type="PANTHER" id="PTHR18934:SF237">
    <property type="entry name" value="ATP-DEPENDENT DNA_RNA HELICASE DHX36"/>
    <property type="match status" value="1"/>
</dbReference>
<accession>A0ABR3VWW3</accession>
<evidence type="ECO:0000256" key="4">
    <source>
        <dbReference type="ARBA" id="ARBA00022806"/>
    </source>
</evidence>
<evidence type="ECO:0000256" key="7">
    <source>
        <dbReference type="SAM" id="MobiDB-lite"/>
    </source>
</evidence>
<feature type="domain" description="Helicase C-terminal" evidence="9">
    <location>
        <begin position="804"/>
        <end position="978"/>
    </location>
</feature>
<keyword evidence="11" id="KW-1185">Reference proteome</keyword>
<keyword evidence="2" id="KW-0547">Nucleotide-binding</keyword>
<proteinExistence type="predicted"/>
<dbReference type="Gene3D" id="3.40.50.300">
    <property type="entry name" value="P-loop containing nucleotide triphosphate hydrolases"/>
    <property type="match status" value="2"/>
</dbReference>
<dbReference type="SMART" id="SM00487">
    <property type="entry name" value="DEXDc"/>
    <property type="match status" value="1"/>
</dbReference>
<dbReference type="InterPro" id="IPR001650">
    <property type="entry name" value="Helicase_C-like"/>
</dbReference>
<dbReference type="CDD" id="cd17917">
    <property type="entry name" value="DEXHc_RHA-like"/>
    <property type="match status" value="1"/>
</dbReference>